<evidence type="ECO:0000313" key="7">
    <source>
        <dbReference type="EMBL" id="CAF1235984.1"/>
    </source>
</evidence>
<dbReference type="GO" id="GO:0097682">
    <property type="term" value="F:intracellularly phosphatidylinositol-3,5-bisphosphate-gated monatomic cation channel activity"/>
    <property type="evidence" value="ECO:0007669"/>
    <property type="project" value="TreeGrafter"/>
</dbReference>
<dbReference type="Gene3D" id="1.20.120.350">
    <property type="entry name" value="Voltage-gated potassium channels. Chain C"/>
    <property type="match status" value="1"/>
</dbReference>
<feature type="domain" description="Ion transport" evidence="6">
    <location>
        <begin position="555"/>
        <end position="682"/>
    </location>
</feature>
<comment type="subcellular location">
    <subcellularLocation>
        <location evidence="1">Membrane</location>
        <topology evidence="1">Multi-pass membrane protein</topology>
    </subcellularLocation>
</comment>
<evidence type="ECO:0000256" key="1">
    <source>
        <dbReference type="ARBA" id="ARBA00004141"/>
    </source>
</evidence>
<feature type="transmembrane region" description="Helical" evidence="5">
    <location>
        <begin position="28"/>
        <end position="56"/>
    </location>
</feature>
<keyword evidence="9" id="KW-1185">Reference proteome</keyword>
<name>A0A814YX97_9BILA</name>
<evidence type="ECO:0000256" key="2">
    <source>
        <dbReference type="ARBA" id="ARBA00022692"/>
    </source>
</evidence>
<evidence type="ECO:0000256" key="4">
    <source>
        <dbReference type="ARBA" id="ARBA00023136"/>
    </source>
</evidence>
<dbReference type="InterPro" id="IPR028798">
    <property type="entry name" value="TPC2"/>
</dbReference>
<evidence type="ECO:0000313" key="9">
    <source>
        <dbReference type="Proteomes" id="UP000663829"/>
    </source>
</evidence>
<accession>A0A814YX97</accession>
<dbReference type="GO" id="GO:0005765">
    <property type="term" value="C:lysosomal membrane"/>
    <property type="evidence" value="ECO:0007669"/>
    <property type="project" value="InterPro"/>
</dbReference>
<feature type="transmembrane region" description="Helical" evidence="5">
    <location>
        <begin position="873"/>
        <end position="891"/>
    </location>
</feature>
<feature type="transmembrane region" description="Helical" evidence="5">
    <location>
        <begin position="658"/>
        <end position="682"/>
    </location>
</feature>
<feature type="transmembrane region" description="Helical" evidence="5">
    <location>
        <begin position="598"/>
        <end position="621"/>
    </location>
</feature>
<dbReference type="AlphaFoldDB" id="A0A814YX97"/>
<reference evidence="7" key="1">
    <citation type="submission" date="2021-02" db="EMBL/GenBank/DDBJ databases">
        <authorList>
            <person name="Nowell W R."/>
        </authorList>
    </citation>
    <scope>NUCLEOTIDE SEQUENCE</scope>
</reference>
<feature type="transmembrane region" description="Helical" evidence="5">
    <location>
        <begin position="562"/>
        <end position="586"/>
    </location>
</feature>
<evidence type="ECO:0000256" key="5">
    <source>
        <dbReference type="SAM" id="Phobius"/>
    </source>
</evidence>
<evidence type="ECO:0000259" key="6">
    <source>
        <dbReference type="Pfam" id="PF00520"/>
    </source>
</evidence>
<dbReference type="Proteomes" id="UP000663829">
    <property type="component" value="Unassembled WGS sequence"/>
</dbReference>
<evidence type="ECO:0000256" key="3">
    <source>
        <dbReference type="ARBA" id="ARBA00022989"/>
    </source>
</evidence>
<feature type="transmembrane region" description="Helical" evidence="5">
    <location>
        <begin position="840"/>
        <end position="861"/>
    </location>
</feature>
<dbReference type="GO" id="GO:0022832">
    <property type="term" value="F:voltage-gated channel activity"/>
    <property type="evidence" value="ECO:0007669"/>
    <property type="project" value="InterPro"/>
</dbReference>
<dbReference type="InterPro" id="IPR005821">
    <property type="entry name" value="Ion_trans_dom"/>
</dbReference>
<dbReference type="PANTHER" id="PTHR46768:SF1">
    <property type="entry name" value="TWO PORE CHANNEL PROTEIN 2"/>
    <property type="match status" value="1"/>
</dbReference>
<dbReference type="Pfam" id="PF13896">
    <property type="entry name" value="Glyco_transf_49"/>
    <property type="match status" value="1"/>
</dbReference>
<dbReference type="InterPro" id="IPR027359">
    <property type="entry name" value="Volt_channel_dom_sf"/>
</dbReference>
<feature type="transmembrane region" description="Helical" evidence="5">
    <location>
        <begin position="903"/>
        <end position="923"/>
    </location>
</feature>
<gene>
    <name evidence="7" type="ORF">GPM918_LOCUS25415</name>
    <name evidence="8" type="ORF">SRO942_LOCUS25419</name>
</gene>
<evidence type="ECO:0000313" key="8">
    <source>
        <dbReference type="EMBL" id="CAF3998291.1"/>
    </source>
</evidence>
<sequence>MSIVYRYFLRAKRFYRVHCRARSKLNRILKIICIIIIALVIMNLINVTLFSTILYMQENSDEPDYDHDTRPYYKQIENKKRFDSSGNYLIVTNFLTYHSNSTVRTDLLSLNLHCNIDQLDMLVLYAKLWSGPISIAVYVKGTKASDHIDYASMWFRCNRKLFKHLSVHLVISATAYERSLSGQQHSRDVKYAVNCAHIRYVNHTSEMDTTPYPTNLLRNVARQGFNVPYMLNLDIDIIPSPDLFHDLILFLTNTPADNQEYLNRTVYVIPVFEIHSAFLEKQPLPQNKRELLLLWNDKQIQPYQTNICPQCQQSTNYAAWKEAVHNDQVVPLFKPHYSAPWEPIYIGPIGVPQYDQRFKQHAHARISQCCETYLAGYDYAVLNNVFLYRKGFLDKSKVQSTELIDDETSKLLYEQFKEDTRLRYSDTSRKFVRRNISYEIQADDGTEYAIQTSPSLSVKNRIQNYLGFPKSVQGEQYDNEHYWHVNHLLAAVVFIEDAINYRTINHKVTRKYLLVYRWFSSKPIRLLHRVALFVNLLLAFIEKPSSFSYTSDVRYQPHRYEFSRGFIMFIEILTLGLFSLYIATKISFVGIKHARRKFWIVAFFLTLIYSICEWFAFVALVSQVHQGIRLRRIFRPIFMIESSQLIKKALKSVQKDSLTIIACIVMALTHILFFAVLAMFLFPRSDASIINSQLRRRSATRAAYEILTTRMTYDGRPETKEYVPISIIRTVINTATMKYWHRTKINEKLATAARHKPMLTFDEYSDVMKILDLNPSLSTDLQMDSLGSDWRSRLKSIGRSMLFDRIGTIMALISVILVTVEVNIRHFHVNPEDTFTKSLPVGLTNLGFMIYFCFEFAFKIWAFGYKKYVQSTINIFETIVACTCLNIRIVVGTVVDEFRNGGAFFGVLLIFYYFYAMIGMEIFNGSIDQLYAKYNSTNITVCGSYEQLEYWPNNFNDFY</sequence>
<dbReference type="EMBL" id="CAJOBC010009861">
    <property type="protein sequence ID" value="CAF3998291.1"/>
    <property type="molecule type" value="Genomic_DNA"/>
</dbReference>
<keyword evidence="3 5" id="KW-1133">Transmembrane helix</keyword>
<dbReference type="Pfam" id="PF00520">
    <property type="entry name" value="Ion_trans"/>
    <property type="match status" value="1"/>
</dbReference>
<dbReference type="GO" id="GO:0019722">
    <property type="term" value="P:calcium-mediated signaling"/>
    <property type="evidence" value="ECO:0007669"/>
    <property type="project" value="TreeGrafter"/>
</dbReference>
<feature type="non-terminal residue" evidence="7">
    <location>
        <position position="1"/>
    </location>
</feature>
<dbReference type="PANTHER" id="PTHR46768">
    <property type="entry name" value="TWO PORE CALCIUM CHANNEL PROTEIN 2"/>
    <property type="match status" value="1"/>
</dbReference>
<feature type="transmembrane region" description="Helical" evidence="5">
    <location>
        <begin position="802"/>
        <end position="820"/>
    </location>
</feature>
<dbReference type="GO" id="GO:0075509">
    <property type="term" value="P:endocytosis involved in viral entry into host cell"/>
    <property type="evidence" value="ECO:0007669"/>
    <property type="project" value="TreeGrafter"/>
</dbReference>
<dbReference type="GO" id="GO:0015280">
    <property type="term" value="F:ligand-gated sodium channel activity"/>
    <property type="evidence" value="ECO:0007669"/>
    <property type="project" value="TreeGrafter"/>
</dbReference>
<keyword evidence="2 5" id="KW-0812">Transmembrane</keyword>
<dbReference type="Proteomes" id="UP000681722">
    <property type="component" value="Unassembled WGS sequence"/>
</dbReference>
<keyword evidence="4 5" id="KW-0472">Membrane</keyword>
<proteinExistence type="predicted"/>
<comment type="caution">
    <text evidence="7">The sequence shown here is derived from an EMBL/GenBank/DDBJ whole genome shotgun (WGS) entry which is preliminary data.</text>
</comment>
<protein>
    <recommendedName>
        <fullName evidence="6">Ion transport domain-containing protein</fullName>
    </recommendedName>
</protein>
<dbReference type="EMBL" id="CAJNOQ010009857">
    <property type="protein sequence ID" value="CAF1235984.1"/>
    <property type="molecule type" value="Genomic_DNA"/>
</dbReference>
<organism evidence="7 9">
    <name type="scientific">Didymodactylos carnosus</name>
    <dbReference type="NCBI Taxonomy" id="1234261"/>
    <lineage>
        <taxon>Eukaryota</taxon>
        <taxon>Metazoa</taxon>
        <taxon>Spiralia</taxon>
        <taxon>Gnathifera</taxon>
        <taxon>Rotifera</taxon>
        <taxon>Eurotatoria</taxon>
        <taxon>Bdelloidea</taxon>
        <taxon>Philodinida</taxon>
        <taxon>Philodinidae</taxon>
        <taxon>Didymodactylos</taxon>
    </lineage>
</organism>
<dbReference type="OrthoDB" id="9974378at2759"/>